<dbReference type="EMBL" id="JAFBMS010000237">
    <property type="protein sequence ID" value="KAG9332852.1"/>
    <property type="molecule type" value="Genomic_DNA"/>
</dbReference>
<proteinExistence type="predicted"/>
<dbReference type="AlphaFoldDB" id="A0A8T2N594"/>
<evidence type="ECO:0000256" key="1">
    <source>
        <dbReference type="SAM" id="Coils"/>
    </source>
</evidence>
<organism evidence="3 4">
    <name type="scientific">Albula glossodonta</name>
    <name type="common">roundjaw bonefish</name>
    <dbReference type="NCBI Taxonomy" id="121402"/>
    <lineage>
        <taxon>Eukaryota</taxon>
        <taxon>Metazoa</taxon>
        <taxon>Chordata</taxon>
        <taxon>Craniata</taxon>
        <taxon>Vertebrata</taxon>
        <taxon>Euteleostomi</taxon>
        <taxon>Actinopterygii</taxon>
        <taxon>Neopterygii</taxon>
        <taxon>Teleostei</taxon>
        <taxon>Albuliformes</taxon>
        <taxon>Albulidae</taxon>
        <taxon>Albula</taxon>
    </lineage>
</organism>
<sequence>MEAPANTKQDAAAVAAAAELAEQGSKCRGHRHEEVMRRQQEALVELRAKVKALEQTMPMMSTPGLCVQQVALMRKELSELRAQKAALYRGDTDSMYLDLARALCEALELSEFQLSGSSSLKHLPQDERERLGSHRQRDLELMRTRLGLLQSQVQRKEELLQEYHRDMGTLRDSQAASQQLEARLDSLRAELQTERQESSLLREALQRTQGRLEQEKGLNHAIKERKVTRVNPEGEGCGLSLEWLEKRTVKTPSHSCIQDQVREKKREYEIEALKKQLRNSTTCRPASAQRTPVLSEAH</sequence>
<dbReference type="Proteomes" id="UP000824540">
    <property type="component" value="Unassembled WGS sequence"/>
</dbReference>
<accession>A0A8T2N594</accession>
<protein>
    <submittedName>
        <fullName evidence="3">Uncharacterized protein</fullName>
    </submittedName>
</protein>
<reference evidence="3" key="1">
    <citation type="thesis" date="2021" institute="BYU ScholarsArchive" country="Provo, UT, USA">
        <title>Applications of and Algorithms for Genome Assembly and Genomic Analyses with an Emphasis on Marine Teleosts.</title>
        <authorList>
            <person name="Pickett B.D."/>
        </authorList>
    </citation>
    <scope>NUCLEOTIDE SEQUENCE</scope>
    <source>
        <strain evidence="3">HI-2016</strain>
    </source>
</reference>
<evidence type="ECO:0000313" key="3">
    <source>
        <dbReference type="EMBL" id="KAG9332852.1"/>
    </source>
</evidence>
<evidence type="ECO:0000256" key="2">
    <source>
        <dbReference type="SAM" id="MobiDB-lite"/>
    </source>
</evidence>
<comment type="caution">
    <text evidence="3">The sequence shown here is derived from an EMBL/GenBank/DDBJ whole genome shotgun (WGS) entry which is preliminary data.</text>
</comment>
<feature type="compositionally biased region" description="Polar residues" evidence="2">
    <location>
        <begin position="278"/>
        <end position="292"/>
    </location>
</feature>
<evidence type="ECO:0000313" key="4">
    <source>
        <dbReference type="Proteomes" id="UP000824540"/>
    </source>
</evidence>
<gene>
    <name evidence="3" type="ORF">JZ751_014951</name>
</gene>
<name>A0A8T2N594_9TELE</name>
<keyword evidence="1" id="KW-0175">Coiled coil</keyword>
<feature type="coiled-coil region" evidence="1">
    <location>
        <begin position="146"/>
        <end position="208"/>
    </location>
</feature>
<keyword evidence="4" id="KW-1185">Reference proteome</keyword>
<feature type="region of interest" description="Disordered" evidence="2">
    <location>
        <begin position="277"/>
        <end position="298"/>
    </location>
</feature>
<dbReference type="OrthoDB" id="687730at2759"/>